<protein>
    <submittedName>
        <fullName evidence="2">Uncharacterized protein</fullName>
    </submittedName>
</protein>
<dbReference type="AlphaFoldDB" id="A0A447CU82"/>
<evidence type="ECO:0000313" key="2">
    <source>
        <dbReference type="EMBL" id="VCU08850.1"/>
    </source>
</evidence>
<organism evidence="2 3">
    <name type="scientific">Rhodoplanes serenus</name>
    <dbReference type="NCBI Taxonomy" id="200615"/>
    <lineage>
        <taxon>Bacteria</taxon>
        <taxon>Pseudomonadati</taxon>
        <taxon>Pseudomonadota</taxon>
        <taxon>Alphaproteobacteria</taxon>
        <taxon>Hyphomicrobiales</taxon>
        <taxon>Nitrobacteraceae</taxon>
        <taxon>Rhodoplanes</taxon>
    </lineage>
</organism>
<accession>A0A447CU82</accession>
<name>A0A447CU82_9BRAD</name>
<evidence type="ECO:0000256" key="1">
    <source>
        <dbReference type="SAM" id="MobiDB-lite"/>
    </source>
</evidence>
<dbReference type="EMBL" id="UWOC01000148">
    <property type="protein sequence ID" value="VCU08850.1"/>
    <property type="molecule type" value="Genomic_DNA"/>
</dbReference>
<comment type="caution">
    <text evidence="2">The sequence shown here is derived from an EMBL/GenBank/DDBJ whole genome shotgun (WGS) entry which is preliminary data.</text>
</comment>
<dbReference type="Proteomes" id="UP000289200">
    <property type="component" value="Unassembled WGS sequence"/>
</dbReference>
<feature type="region of interest" description="Disordered" evidence="1">
    <location>
        <begin position="77"/>
        <end position="141"/>
    </location>
</feature>
<keyword evidence="3" id="KW-1185">Reference proteome</keyword>
<sequence>MTQTDRNRIVRFPRYIGPTTRWRAAVRSATDRPTAEIIRLTVRRRPERERLIAAWRIDPDTGRLECRWVRGTVVDEDLIGGEPRRGSASDPGGRPPRRHPELPAARSRAAARSSAIASRASASARSLRSWPAWPRTQCQRT</sequence>
<reference evidence="3" key="1">
    <citation type="submission" date="2018-10" db="EMBL/GenBank/DDBJ databases">
        <authorList>
            <person name="Peiro R."/>
            <person name="Begona"/>
            <person name="Cbmso G."/>
            <person name="Lopez M."/>
            <person name="Gonzalez S."/>
            <person name="Sacristan E."/>
            <person name="Castillo E."/>
        </authorList>
    </citation>
    <scope>NUCLEOTIDE SEQUENCE [LARGE SCALE GENOMIC DNA]</scope>
</reference>
<proteinExistence type="predicted"/>
<gene>
    <name evidence="2" type="ORF">RHODGE_RHODGE_02608</name>
</gene>
<feature type="compositionally biased region" description="Low complexity" evidence="1">
    <location>
        <begin position="104"/>
        <end position="129"/>
    </location>
</feature>
<evidence type="ECO:0000313" key="3">
    <source>
        <dbReference type="Proteomes" id="UP000289200"/>
    </source>
</evidence>